<dbReference type="Proteomes" id="UP001147695">
    <property type="component" value="Unassembled WGS sequence"/>
</dbReference>
<comment type="caution">
    <text evidence="1">The sequence shown here is derived from an EMBL/GenBank/DDBJ whole genome shotgun (WGS) entry which is preliminary data.</text>
</comment>
<accession>A0A9W9QP64</accession>
<dbReference type="AlphaFoldDB" id="A0A9W9QP64"/>
<reference evidence="1" key="1">
    <citation type="submission" date="2022-12" db="EMBL/GenBank/DDBJ databases">
        <authorList>
            <person name="Petersen C."/>
        </authorList>
    </citation>
    <scope>NUCLEOTIDE SEQUENCE</scope>
    <source>
        <strain evidence="1">IBT 35673</strain>
    </source>
</reference>
<dbReference type="EMBL" id="JAPZBQ010000003">
    <property type="protein sequence ID" value="KAJ5338618.1"/>
    <property type="molecule type" value="Genomic_DNA"/>
</dbReference>
<proteinExistence type="predicted"/>
<reference evidence="1" key="2">
    <citation type="journal article" date="2023" name="IMA Fungus">
        <title>Comparative genomic study of the Penicillium genus elucidates a diverse pangenome and 15 lateral gene transfer events.</title>
        <authorList>
            <person name="Petersen C."/>
            <person name="Sorensen T."/>
            <person name="Nielsen M.R."/>
            <person name="Sondergaard T.E."/>
            <person name="Sorensen J.L."/>
            <person name="Fitzpatrick D.A."/>
            <person name="Frisvad J.C."/>
            <person name="Nielsen K.L."/>
        </authorList>
    </citation>
    <scope>NUCLEOTIDE SEQUENCE</scope>
    <source>
        <strain evidence="1">IBT 35673</strain>
    </source>
</reference>
<evidence type="ECO:0000313" key="1">
    <source>
        <dbReference type="EMBL" id="KAJ5338618.1"/>
    </source>
</evidence>
<gene>
    <name evidence="1" type="ORF">N7452_005346</name>
</gene>
<protein>
    <submittedName>
        <fullName evidence="1">Uncharacterized protein</fullName>
    </submittedName>
</protein>
<evidence type="ECO:0000313" key="2">
    <source>
        <dbReference type="Proteomes" id="UP001147695"/>
    </source>
</evidence>
<name>A0A9W9QP64_PENBR</name>
<organism evidence="1 2">
    <name type="scientific">Penicillium brevicompactum</name>
    <dbReference type="NCBI Taxonomy" id="5074"/>
    <lineage>
        <taxon>Eukaryota</taxon>
        <taxon>Fungi</taxon>
        <taxon>Dikarya</taxon>
        <taxon>Ascomycota</taxon>
        <taxon>Pezizomycotina</taxon>
        <taxon>Eurotiomycetes</taxon>
        <taxon>Eurotiomycetidae</taxon>
        <taxon>Eurotiales</taxon>
        <taxon>Aspergillaceae</taxon>
        <taxon>Penicillium</taxon>
    </lineage>
</organism>
<sequence>MGESKTKTLLRGTRAILSYRRERDLLIKQVTSIIARLQARPQGSDLVEITLNIGSLSMQANKVRWASENLTVEAKDMRYVTSQPYPDFFDKVIPKRCVQLSAVSKHYYHALVTHALHPIKRIEEIERTAAVDLHVSLANLTHS</sequence>